<dbReference type="EMBL" id="JANPWB010000010">
    <property type="protein sequence ID" value="KAJ1142328.1"/>
    <property type="molecule type" value="Genomic_DNA"/>
</dbReference>
<dbReference type="AlphaFoldDB" id="A0AAV7QQC1"/>
<proteinExistence type="predicted"/>
<name>A0AAV7QQC1_PLEWA</name>
<sequence>MNSLQLKSTSIIFLRRPGKQLMNSTGEPGEVDSLAAVWGHYLSTLEAGPLGAIQPPCMRWLPLCRHDQQHPVLSSSQSARAAAVRAQTASARGGGSGVGRVKGGPALWPSQSICCAARAARIGFGNELARGAMLLRSQPHKFQIYNYALDSDVRQRGCVCAEGEGGGLKESYYCR</sequence>
<protein>
    <submittedName>
        <fullName evidence="1">Uncharacterized protein</fullName>
    </submittedName>
</protein>
<dbReference type="Proteomes" id="UP001066276">
    <property type="component" value="Chromosome 6"/>
</dbReference>
<gene>
    <name evidence="1" type="ORF">NDU88_008654</name>
</gene>
<comment type="caution">
    <text evidence="1">The sequence shown here is derived from an EMBL/GenBank/DDBJ whole genome shotgun (WGS) entry which is preliminary data.</text>
</comment>
<evidence type="ECO:0000313" key="1">
    <source>
        <dbReference type="EMBL" id="KAJ1142328.1"/>
    </source>
</evidence>
<evidence type="ECO:0000313" key="2">
    <source>
        <dbReference type="Proteomes" id="UP001066276"/>
    </source>
</evidence>
<organism evidence="1 2">
    <name type="scientific">Pleurodeles waltl</name>
    <name type="common">Iberian ribbed newt</name>
    <dbReference type="NCBI Taxonomy" id="8319"/>
    <lineage>
        <taxon>Eukaryota</taxon>
        <taxon>Metazoa</taxon>
        <taxon>Chordata</taxon>
        <taxon>Craniata</taxon>
        <taxon>Vertebrata</taxon>
        <taxon>Euteleostomi</taxon>
        <taxon>Amphibia</taxon>
        <taxon>Batrachia</taxon>
        <taxon>Caudata</taxon>
        <taxon>Salamandroidea</taxon>
        <taxon>Salamandridae</taxon>
        <taxon>Pleurodelinae</taxon>
        <taxon>Pleurodeles</taxon>
    </lineage>
</organism>
<keyword evidence="2" id="KW-1185">Reference proteome</keyword>
<reference evidence="1" key="1">
    <citation type="journal article" date="2022" name="bioRxiv">
        <title>Sequencing and chromosome-scale assembly of the giantPleurodeles waltlgenome.</title>
        <authorList>
            <person name="Brown T."/>
            <person name="Elewa A."/>
            <person name="Iarovenko S."/>
            <person name="Subramanian E."/>
            <person name="Araus A.J."/>
            <person name="Petzold A."/>
            <person name="Susuki M."/>
            <person name="Suzuki K.-i.T."/>
            <person name="Hayashi T."/>
            <person name="Toyoda A."/>
            <person name="Oliveira C."/>
            <person name="Osipova E."/>
            <person name="Leigh N.D."/>
            <person name="Simon A."/>
            <person name="Yun M.H."/>
        </authorList>
    </citation>
    <scope>NUCLEOTIDE SEQUENCE</scope>
    <source>
        <strain evidence="1">20211129_DDA</strain>
        <tissue evidence="1">Liver</tissue>
    </source>
</reference>
<accession>A0AAV7QQC1</accession>